<dbReference type="AlphaFoldDB" id="A0AB39KTZ1"/>
<protein>
    <submittedName>
        <fullName evidence="2">Enoyl-CoA hydratase-related protein</fullName>
    </submittedName>
</protein>
<name>A0AB39KTZ1_9CAUL</name>
<dbReference type="InterPro" id="IPR051683">
    <property type="entry name" value="Enoyl-CoA_Hydratase/Isomerase"/>
</dbReference>
<organism evidence="2">
    <name type="scientific">Caulobacter sp. 73W</name>
    <dbReference type="NCBI Taxonomy" id="3161137"/>
    <lineage>
        <taxon>Bacteria</taxon>
        <taxon>Pseudomonadati</taxon>
        <taxon>Pseudomonadota</taxon>
        <taxon>Alphaproteobacteria</taxon>
        <taxon>Caulobacterales</taxon>
        <taxon>Caulobacteraceae</taxon>
        <taxon>Caulobacter</taxon>
    </lineage>
</organism>
<reference evidence="2" key="1">
    <citation type="submission" date="2024-06" db="EMBL/GenBank/DDBJ databases">
        <title>Caulobacter inopinatus, sp. nov.</title>
        <authorList>
            <person name="Donachie S.P."/>
        </authorList>
    </citation>
    <scope>NUCLEOTIDE SEQUENCE</scope>
    <source>
        <strain evidence="2">73W</strain>
    </source>
</reference>
<dbReference type="PANTHER" id="PTHR42964">
    <property type="entry name" value="ENOYL-COA HYDRATASE"/>
    <property type="match status" value="1"/>
</dbReference>
<gene>
    <name evidence="2" type="ORF">ABOZ73_00905</name>
</gene>
<dbReference type="InterPro" id="IPR029045">
    <property type="entry name" value="ClpP/crotonase-like_dom_sf"/>
</dbReference>
<accession>A0AB39KTZ1</accession>
<dbReference type="GO" id="GO:0008300">
    <property type="term" value="P:isoprenoid catabolic process"/>
    <property type="evidence" value="ECO:0007669"/>
    <property type="project" value="TreeGrafter"/>
</dbReference>
<comment type="similarity">
    <text evidence="1">Belongs to the enoyl-CoA hydratase/isomerase family.</text>
</comment>
<sequence>MTNPIADPLVENIDTDATTNLVLIEGTVDGAVTVTINRAGKKNAFDAATIAALREAFETLHGAEGVRVVFLRGAGGVFSAGADLEWMRSAADWSESDNREDAMELASMLKALHDVPALTVALVEGAAFGGGAGLVAACDMAIATQDVKFSFSEVKLGLTPATISPYVVAAIGPRAAKVLFATGRVFGAGDAQAYGLVSEVVPDAETMDAIKAAIADGMKPCAPGAIGDSKRLVDAVVGQPIDHGLMEETARQIARRRVSEEGQEGVRAFLEKRKPSWAE</sequence>
<dbReference type="PANTHER" id="PTHR42964:SF1">
    <property type="entry name" value="POLYKETIDE BIOSYNTHESIS ENOYL-COA HYDRATASE PKSH-RELATED"/>
    <property type="match status" value="1"/>
</dbReference>
<dbReference type="EMBL" id="CP158375">
    <property type="protein sequence ID" value="XDO97017.1"/>
    <property type="molecule type" value="Genomic_DNA"/>
</dbReference>
<dbReference type="InterPro" id="IPR014748">
    <property type="entry name" value="Enoyl-CoA_hydra_C"/>
</dbReference>
<dbReference type="CDD" id="cd06558">
    <property type="entry name" value="crotonase-like"/>
    <property type="match status" value="1"/>
</dbReference>
<dbReference type="Pfam" id="PF00378">
    <property type="entry name" value="ECH_1"/>
    <property type="match status" value="1"/>
</dbReference>
<evidence type="ECO:0000256" key="1">
    <source>
        <dbReference type="ARBA" id="ARBA00005254"/>
    </source>
</evidence>
<dbReference type="Gene3D" id="1.10.12.10">
    <property type="entry name" value="Lyase 2-enoyl-coa Hydratase, Chain A, domain 2"/>
    <property type="match status" value="1"/>
</dbReference>
<proteinExistence type="inferred from homology"/>
<evidence type="ECO:0000313" key="2">
    <source>
        <dbReference type="EMBL" id="XDO97017.1"/>
    </source>
</evidence>
<dbReference type="SUPFAM" id="SSF52096">
    <property type="entry name" value="ClpP/crotonase"/>
    <property type="match status" value="1"/>
</dbReference>
<dbReference type="InterPro" id="IPR001753">
    <property type="entry name" value="Enoyl-CoA_hydra/iso"/>
</dbReference>
<dbReference type="RefSeq" id="WP_369059957.1">
    <property type="nucleotide sequence ID" value="NZ_CP158375.1"/>
</dbReference>
<dbReference type="Gene3D" id="3.90.226.10">
    <property type="entry name" value="2-enoyl-CoA Hydratase, Chain A, domain 1"/>
    <property type="match status" value="1"/>
</dbReference>
<dbReference type="GO" id="GO:0003824">
    <property type="term" value="F:catalytic activity"/>
    <property type="evidence" value="ECO:0007669"/>
    <property type="project" value="UniProtKB-ARBA"/>
</dbReference>